<organism evidence="2 3">
    <name type="scientific">Labrus bergylta</name>
    <name type="common">ballan wrasse</name>
    <dbReference type="NCBI Taxonomy" id="56723"/>
    <lineage>
        <taxon>Eukaryota</taxon>
        <taxon>Metazoa</taxon>
        <taxon>Chordata</taxon>
        <taxon>Craniata</taxon>
        <taxon>Vertebrata</taxon>
        <taxon>Euteleostomi</taxon>
        <taxon>Actinopterygii</taxon>
        <taxon>Neopterygii</taxon>
        <taxon>Teleostei</taxon>
        <taxon>Neoteleostei</taxon>
        <taxon>Acanthomorphata</taxon>
        <taxon>Eupercaria</taxon>
        <taxon>Labriformes</taxon>
        <taxon>Labridae</taxon>
        <taxon>Labrus</taxon>
    </lineage>
</organism>
<reference evidence="2" key="1">
    <citation type="submission" date="2025-08" db="UniProtKB">
        <authorList>
            <consortium name="Ensembl"/>
        </authorList>
    </citation>
    <scope>IDENTIFICATION</scope>
</reference>
<reference evidence="2" key="2">
    <citation type="submission" date="2025-09" db="UniProtKB">
        <authorList>
            <consortium name="Ensembl"/>
        </authorList>
    </citation>
    <scope>IDENTIFICATION</scope>
</reference>
<dbReference type="Proteomes" id="UP000261660">
    <property type="component" value="Unplaced"/>
</dbReference>
<proteinExistence type="predicted"/>
<dbReference type="GO" id="GO:0005730">
    <property type="term" value="C:nucleolus"/>
    <property type="evidence" value="ECO:0007669"/>
    <property type="project" value="TreeGrafter"/>
</dbReference>
<evidence type="ECO:0000313" key="2">
    <source>
        <dbReference type="Ensembl" id="ENSLBEP00000004290.1"/>
    </source>
</evidence>
<dbReference type="InterPro" id="IPR018849">
    <property type="entry name" value="Urb2/Npa2_C"/>
</dbReference>
<dbReference type="Ensembl" id="ENSLBET00000004510.1">
    <property type="protein sequence ID" value="ENSLBEP00000004290.1"/>
    <property type="gene ID" value="ENSLBEG00000003249.1"/>
</dbReference>
<feature type="domain" description="Nucleolar 27S pre-rRNA processing Urb2/Npa2 C-terminal" evidence="1">
    <location>
        <begin position="122"/>
        <end position="316"/>
    </location>
</feature>
<dbReference type="GeneTree" id="ENSGT00390000009258"/>
<sequence>MAAIYSGIHLKLKSPQTPWEDKLKLARFAWISNQCLLSNKEQVLLDWCTHALTGWYSRKVEFPEKVLEGLWCYLDDLLHSRKLHTLLKQGKTISLRLNMAQFMVRSSSQDASLTLPFTVPTVTSMTSLLRQGEGLFTNPHHVIVVLGALQSVPLDHLTPPVYQSAFLAVHEALFAIIQCHPQVMLNAAPSFLNVFHRLLASIMQEGRQRGDSDTGPDSDAYLQCSRLIERMYSHIAATAESFTTLSAFMVAQYVTELQKVTLRPSIKQHLTEGIYRILDLCLEQDIKFLTVGLQMGVREVFNELYSSYTHYHKAQRQGEDKYTV</sequence>
<accession>A0A3Q3EA52</accession>
<dbReference type="InParanoid" id="A0A3Q3EA52"/>
<dbReference type="InterPro" id="IPR052609">
    <property type="entry name" value="Ribosome_Biogenesis_Reg"/>
</dbReference>
<evidence type="ECO:0000313" key="3">
    <source>
        <dbReference type="Proteomes" id="UP000261660"/>
    </source>
</evidence>
<dbReference type="GO" id="GO:0042254">
    <property type="term" value="P:ribosome biogenesis"/>
    <property type="evidence" value="ECO:0007669"/>
    <property type="project" value="TreeGrafter"/>
</dbReference>
<dbReference type="Pfam" id="PF10441">
    <property type="entry name" value="Urb2"/>
    <property type="match status" value="1"/>
</dbReference>
<dbReference type="PANTHER" id="PTHR15682">
    <property type="entry name" value="UNHEALTHY RIBOSOME BIOGENESIS PROTEIN 2 HOMOLOG"/>
    <property type="match status" value="1"/>
</dbReference>
<keyword evidence="3" id="KW-1185">Reference proteome</keyword>
<evidence type="ECO:0000259" key="1">
    <source>
        <dbReference type="Pfam" id="PF10441"/>
    </source>
</evidence>
<protein>
    <recommendedName>
        <fullName evidence="1">Nucleolar 27S pre-rRNA processing Urb2/Npa2 C-terminal domain-containing protein</fullName>
    </recommendedName>
</protein>
<name>A0A3Q3EA52_9LABR</name>
<dbReference type="PANTHER" id="PTHR15682:SF2">
    <property type="entry name" value="UNHEALTHY RIBOSOME BIOGENESIS PROTEIN 2 HOMOLOG"/>
    <property type="match status" value="1"/>
</dbReference>
<dbReference type="AlphaFoldDB" id="A0A3Q3EA52"/>